<dbReference type="InterPro" id="IPR025262">
    <property type="entry name" value="QseG"/>
</dbReference>
<dbReference type="AlphaFoldDB" id="A0A085GM14"/>
<organism evidence="2 3">
    <name type="scientific">Ewingella americana (strain ATCC 33852 / DSM 4580 / CCUG 14506 / JCM 5911 / LMG 7869 / NCTC 12157 / CDC 1468-78)</name>
    <dbReference type="NCBI Taxonomy" id="910964"/>
    <lineage>
        <taxon>Bacteria</taxon>
        <taxon>Pseudomonadati</taxon>
        <taxon>Pseudomonadota</taxon>
        <taxon>Gammaproteobacteria</taxon>
        <taxon>Enterobacterales</taxon>
        <taxon>Yersiniaceae</taxon>
        <taxon>Ewingella</taxon>
    </lineage>
</organism>
<dbReference type="EMBL" id="JMPJ01000025">
    <property type="protein sequence ID" value="KFC84759.1"/>
    <property type="molecule type" value="Genomic_DNA"/>
</dbReference>
<dbReference type="Proteomes" id="UP000028640">
    <property type="component" value="Unassembled WGS sequence"/>
</dbReference>
<comment type="caution">
    <text evidence="2">The sequence shown here is derived from an EMBL/GenBank/DDBJ whole genome shotgun (WGS) entry which is preliminary data.</text>
</comment>
<protein>
    <submittedName>
        <fullName evidence="2">Putative lipoprotein</fullName>
    </submittedName>
</protein>
<feature type="region of interest" description="Disordered" evidence="1">
    <location>
        <begin position="221"/>
        <end position="273"/>
    </location>
</feature>
<evidence type="ECO:0000313" key="3">
    <source>
        <dbReference type="Proteomes" id="UP000028640"/>
    </source>
</evidence>
<proteinExistence type="predicted"/>
<dbReference type="STRING" id="910964.GEAM_0633"/>
<evidence type="ECO:0000256" key="1">
    <source>
        <dbReference type="SAM" id="MobiDB-lite"/>
    </source>
</evidence>
<gene>
    <name evidence="2" type="ORF">GEAM_0633</name>
</gene>
<dbReference type="eggNOG" id="COG3170">
    <property type="taxonomic scope" value="Bacteria"/>
</dbReference>
<dbReference type="NCBIfam" id="NF007997">
    <property type="entry name" value="PRK10722.1"/>
    <property type="match status" value="1"/>
</dbReference>
<keyword evidence="2" id="KW-0449">Lipoprotein</keyword>
<dbReference type="OrthoDB" id="6485482at2"/>
<sequence length="273" mass="30566">MIKKRQIKRNGLLKGAASFISQIQHWLKTSVCRTAIAVIAAPALLAGCNLHSSSDSYYRPVDDVIPTTKVVDFRLAPCETLWALDDNEAITNSLYWLRAMDCADRMNDTQARYQADQIKAHSWDTVFKQSILRSGADPDQQQRRALLARVNEYRAQMPGSIRSLVQLWRERQTLQVTLGDEKARNARQAAVSESKIEQMSQQQVALQSSLADTQRKLKNLTDIERQLSSRKQMQGDLPDSDATSPAGKSDSPAAATVKPEETYQPPIKGQNKP</sequence>
<reference evidence="2 3" key="1">
    <citation type="submission" date="2014-05" db="EMBL/GenBank/DDBJ databases">
        <title>ATOL: Assembling a taxonomically balanced genome-scale reconstruction of the evolutionary history of the Enterobacteriaceae.</title>
        <authorList>
            <person name="Plunkett G.III."/>
            <person name="Neeno-Eckwall E.C."/>
            <person name="Glasner J.D."/>
            <person name="Perna N.T."/>
        </authorList>
    </citation>
    <scope>NUCLEOTIDE SEQUENCE [LARGE SCALE GENOMIC DNA]</scope>
    <source>
        <strain evidence="2 3">ATCC 33852</strain>
    </source>
</reference>
<accession>A0A085GM14</accession>
<dbReference type="Pfam" id="PF13942">
    <property type="entry name" value="Lipoprotein_20"/>
    <property type="match status" value="1"/>
</dbReference>
<name>A0A085GM14_EWIA3</name>
<evidence type="ECO:0000313" key="2">
    <source>
        <dbReference type="EMBL" id="KFC84759.1"/>
    </source>
</evidence>
<keyword evidence="3" id="KW-1185">Reference proteome</keyword>